<dbReference type="Proteomes" id="UP000008068">
    <property type="component" value="Unassembled WGS sequence"/>
</dbReference>
<dbReference type="HOGENOM" id="CLU_2361571_0_0_1"/>
<feature type="compositionally biased region" description="Basic and acidic residues" evidence="1">
    <location>
        <begin position="81"/>
        <end position="96"/>
    </location>
</feature>
<dbReference type="InParanoid" id="G0P5B2"/>
<protein>
    <submittedName>
        <fullName evidence="2">Uncharacterized protein</fullName>
    </submittedName>
</protein>
<keyword evidence="3" id="KW-1185">Reference proteome</keyword>
<sequence length="96" mass="10404">MSPDNFMRAIGLFRPVPSNASSAGLRVPTEPNGQYTSSAAGYGEALLGSPVLDEDEQKATVNRNEAAEMSNSGYTNTIPPDTRRIFEEAKKQAKER</sequence>
<dbReference type="AlphaFoldDB" id="G0P5B2"/>
<dbReference type="EMBL" id="GL380079">
    <property type="protein sequence ID" value="EGT45417.1"/>
    <property type="molecule type" value="Genomic_DNA"/>
</dbReference>
<evidence type="ECO:0000313" key="3">
    <source>
        <dbReference type="Proteomes" id="UP000008068"/>
    </source>
</evidence>
<proteinExistence type="predicted"/>
<feature type="region of interest" description="Disordered" evidence="1">
    <location>
        <begin position="17"/>
        <end position="39"/>
    </location>
</feature>
<feature type="compositionally biased region" description="Polar residues" evidence="1">
    <location>
        <begin position="63"/>
        <end position="79"/>
    </location>
</feature>
<feature type="region of interest" description="Disordered" evidence="1">
    <location>
        <begin position="63"/>
        <end position="96"/>
    </location>
</feature>
<accession>G0P5B2</accession>
<evidence type="ECO:0000313" key="2">
    <source>
        <dbReference type="EMBL" id="EGT45417.1"/>
    </source>
</evidence>
<gene>
    <name evidence="2" type="ORF">CAEBREN_20421</name>
</gene>
<name>G0P5B2_CAEBE</name>
<reference evidence="3" key="1">
    <citation type="submission" date="2011-07" db="EMBL/GenBank/DDBJ databases">
        <authorList>
            <consortium name="Caenorhabditis brenneri Sequencing and Analysis Consortium"/>
            <person name="Wilson R.K."/>
        </authorList>
    </citation>
    <scope>NUCLEOTIDE SEQUENCE [LARGE SCALE GENOMIC DNA]</scope>
    <source>
        <strain evidence="3">PB2801</strain>
    </source>
</reference>
<evidence type="ECO:0000256" key="1">
    <source>
        <dbReference type="SAM" id="MobiDB-lite"/>
    </source>
</evidence>
<organism evidence="3">
    <name type="scientific">Caenorhabditis brenneri</name>
    <name type="common">Nematode worm</name>
    <dbReference type="NCBI Taxonomy" id="135651"/>
    <lineage>
        <taxon>Eukaryota</taxon>
        <taxon>Metazoa</taxon>
        <taxon>Ecdysozoa</taxon>
        <taxon>Nematoda</taxon>
        <taxon>Chromadorea</taxon>
        <taxon>Rhabditida</taxon>
        <taxon>Rhabditina</taxon>
        <taxon>Rhabditomorpha</taxon>
        <taxon>Rhabditoidea</taxon>
        <taxon>Rhabditidae</taxon>
        <taxon>Peloderinae</taxon>
        <taxon>Caenorhabditis</taxon>
    </lineage>
</organism>